<evidence type="ECO:0000313" key="9">
    <source>
        <dbReference type="Proteomes" id="UP001403385"/>
    </source>
</evidence>
<gene>
    <name evidence="8" type="ORF">AAG747_02715</name>
</gene>
<evidence type="ECO:0000256" key="5">
    <source>
        <dbReference type="ARBA" id="ARBA00023326"/>
    </source>
</evidence>
<keyword evidence="2 8" id="KW-0378">Hydrolase</keyword>
<dbReference type="InterPro" id="IPR014756">
    <property type="entry name" value="Ig_E-set"/>
</dbReference>
<keyword evidence="5" id="KW-0624">Polysaccharide degradation</keyword>
<dbReference type="Gene3D" id="2.60.40.10">
    <property type="entry name" value="Immunoglobulins"/>
    <property type="match status" value="1"/>
</dbReference>
<dbReference type="EMBL" id="JBDKWZ010000001">
    <property type="protein sequence ID" value="MEN7546804.1"/>
    <property type="molecule type" value="Genomic_DNA"/>
</dbReference>
<dbReference type="InterPro" id="IPR012341">
    <property type="entry name" value="6hp_glycosidase-like_sf"/>
</dbReference>
<dbReference type="Gene3D" id="1.50.10.10">
    <property type="match status" value="1"/>
</dbReference>
<evidence type="ECO:0000259" key="7">
    <source>
        <dbReference type="Pfam" id="PF02927"/>
    </source>
</evidence>
<dbReference type="GO" id="GO:0008810">
    <property type="term" value="F:cellulase activity"/>
    <property type="evidence" value="ECO:0007669"/>
    <property type="project" value="InterPro"/>
</dbReference>
<dbReference type="GO" id="GO:0000272">
    <property type="term" value="P:polysaccharide catabolic process"/>
    <property type="evidence" value="ECO:0007669"/>
    <property type="project" value="UniProtKB-KW"/>
</dbReference>
<feature type="domain" description="Cellulase Ig-like" evidence="7">
    <location>
        <begin position="21"/>
        <end position="102"/>
    </location>
</feature>
<proteinExistence type="inferred from homology"/>
<comment type="similarity">
    <text evidence="1">Belongs to the glycosyl hydrolase 9 (cellulase E) family.</text>
</comment>
<name>A0AAW9S1K7_9BACT</name>
<dbReference type="SUPFAM" id="SSF81296">
    <property type="entry name" value="E set domains"/>
    <property type="match status" value="1"/>
</dbReference>
<evidence type="ECO:0000313" key="8">
    <source>
        <dbReference type="EMBL" id="MEN7546804.1"/>
    </source>
</evidence>
<dbReference type="PANTHER" id="PTHR22298">
    <property type="entry name" value="ENDO-1,4-BETA-GLUCANASE"/>
    <property type="match status" value="1"/>
</dbReference>
<comment type="caution">
    <text evidence="8">The sequence shown here is derived from an EMBL/GenBank/DDBJ whole genome shotgun (WGS) entry which is preliminary data.</text>
</comment>
<evidence type="ECO:0000256" key="4">
    <source>
        <dbReference type="ARBA" id="ARBA00023295"/>
    </source>
</evidence>
<dbReference type="RefSeq" id="WP_346819585.1">
    <property type="nucleotide sequence ID" value="NZ_JBDKWZ010000001.1"/>
</dbReference>
<dbReference type="Pfam" id="PF02927">
    <property type="entry name" value="CelD_N"/>
    <property type="match status" value="1"/>
</dbReference>
<keyword evidence="4" id="KW-0326">Glycosidase</keyword>
<keyword evidence="9" id="KW-1185">Reference proteome</keyword>
<dbReference type="InterPro" id="IPR008928">
    <property type="entry name" value="6-hairpin_glycosidase_sf"/>
</dbReference>
<dbReference type="InterPro" id="IPR013783">
    <property type="entry name" value="Ig-like_fold"/>
</dbReference>
<dbReference type="InterPro" id="IPR004197">
    <property type="entry name" value="Cellulase_Ig-like"/>
</dbReference>
<dbReference type="Proteomes" id="UP001403385">
    <property type="component" value="Unassembled WGS sequence"/>
</dbReference>
<evidence type="ECO:0000259" key="6">
    <source>
        <dbReference type="Pfam" id="PF00759"/>
    </source>
</evidence>
<organism evidence="8 9">
    <name type="scientific">Rapidithrix thailandica</name>
    <dbReference type="NCBI Taxonomy" id="413964"/>
    <lineage>
        <taxon>Bacteria</taxon>
        <taxon>Pseudomonadati</taxon>
        <taxon>Bacteroidota</taxon>
        <taxon>Cytophagia</taxon>
        <taxon>Cytophagales</taxon>
        <taxon>Flammeovirgaceae</taxon>
        <taxon>Rapidithrix</taxon>
    </lineage>
</organism>
<feature type="domain" description="Glycoside hydrolase family 9" evidence="6">
    <location>
        <begin position="123"/>
        <end position="546"/>
    </location>
</feature>
<dbReference type="SUPFAM" id="SSF48208">
    <property type="entry name" value="Six-hairpin glycosidases"/>
    <property type="match status" value="1"/>
</dbReference>
<dbReference type="AlphaFoldDB" id="A0AAW9S1K7"/>
<protein>
    <submittedName>
        <fullName evidence="8">Glycoside hydrolase family 9 protein</fullName>
    </submittedName>
</protein>
<evidence type="ECO:0000256" key="1">
    <source>
        <dbReference type="ARBA" id="ARBA00007072"/>
    </source>
</evidence>
<dbReference type="CDD" id="cd02850">
    <property type="entry name" value="E_set_Cellulase_N"/>
    <property type="match status" value="1"/>
</dbReference>
<accession>A0AAW9S1K7</accession>
<evidence type="ECO:0000256" key="3">
    <source>
        <dbReference type="ARBA" id="ARBA00023277"/>
    </source>
</evidence>
<dbReference type="Pfam" id="PF00759">
    <property type="entry name" value="Glyco_hydro_9"/>
    <property type="match status" value="1"/>
</dbReference>
<dbReference type="InterPro" id="IPR001701">
    <property type="entry name" value="Glyco_hydro_9"/>
</dbReference>
<sequence length="609" mass="69691">MKRLFTVLGLLLITQWALGQSAKILFNHLGYEPEGPKKALIQGGAHQQFTSFQLLTYPEGKMILKGTPEAKGPVEKWKAWHYWSLEFSQVEEEGEYIIAAQSGGVEVRSLPFMIQKELLERKTMSDVLYYFKGQRSSGQLDKADRNMRFEGNEDQRVDVHGGWFDATGDYGKHLSHLSFSTYFNPQQIPLVVWSLFKTYENLTTRNNPSFRQYLRRALDEGMYGADYLVRVKRPQGSFYRSVSGRGAEKKAEDRIIPPVMTGFKIKEKPPVANGKEEGQPYENNETYEVSYRAGAGLSIASLALASTYPVSGEFDNRRYLQVAEEAFAYLEENNVKLTNDGKENIVDDYCALMAATELYKATKDLVYLQAAKKRAKRLLARQSGDKAYQGYWRADEGNRPFFHAADAGMPVVSLLSYLEIVNENEKEEILLAVRKSLEHELAITSEVTNPFGYSRQYVQNKAGERWASFFYPHDAETAPWWQGENARLSSMASAAKMAAPHFRKDPEFYTRLQVFAWDQLSWILGRNPYDCCMLEGSGYNNPQYIFFGSYEYTNAPGGICNGITGGYYDRNDIDFMLPYSETQKDNDWRWVEQWLPHASWYLLAVSLPK</sequence>
<reference evidence="8 9" key="1">
    <citation type="submission" date="2024-04" db="EMBL/GenBank/DDBJ databases">
        <title>Novel genus in family Flammeovirgaceae.</title>
        <authorList>
            <person name="Nguyen T.H."/>
            <person name="Vuong T.Q."/>
            <person name="Le H."/>
            <person name="Kim S.-G."/>
        </authorList>
    </citation>
    <scope>NUCLEOTIDE SEQUENCE [LARGE SCALE GENOMIC DNA]</scope>
    <source>
        <strain evidence="8 9">JCM 23209</strain>
    </source>
</reference>
<evidence type="ECO:0000256" key="2">
    <source>
        <dbReference type="ARBA" id="ARBA00022801"/>
    </source>
</evidence>
<keyword evidence="3" id="KW-0119">Carbohydrate metabolism</keyword>